<reference evidence="1" key="1">
    <citation type="submission" date="2022-07" db="EMBL/GenBank/DDBJ databases">
        <title>Genome Sequence of Lecanicillium saksenae.</title>
        <authorList>
            <person name="Buettner E."/>
        </authorList>
    </citation>
    <scope>NUCLEOTIDE SEQUENCE</scope>
    <source>
        <strain evidence="1">VT-O1</strain>
    </source>
</reference>
<organism evidence="1 2">
    <name type="scientific">Lecanicillium saksenae</name>
    <dbReference type="NCBI Taxonomy" id="468837"/>
    <lineage>
        <taxon>Eukaryota</taxon>
        <taxon>Fungi</taxon>
        <taxon>Dikarya</taxon>
        <taxon>Ascomycota</taxon>
        <taxon>Pezizomycotina</taxon>
        <taxon>Sordariomycetes</taxon>
        <taxon>Hypocreomycetidae</taxon>
        <taxon>Hypocreales</taxon>
        <taxon>Cordycipitaceae</taxon>
        <taxon>Lecanicillium</taxon>
    </lineage>
</organism>
<dbReference type="EMBL" id="JANAKD010001542">
    <property type="protein sequence ID" value="KAJ3478452.1"/>
    <property type="molecule type" value="Genomic_DNA"/>
</dbReference>
<name>A0ACC1QIH9_9HYPO</name>
<sequence>MDEQVVAWKGASVFAKLPANDSWITPFEFERLGPRTLYHKVLWACGCITYAPTLGLVASLATTAALLASTFAARIVAAAVAVPPTALPRIERTASSSPTPGALAAVVAVGVAPARLGAAGIGRPVPALALGQLQLTLLENGRVLFAGANNPGVHALEDFHDTNHTADFRSLGRGDIRKGWSQGQGGYLKNDGDLEFHAGG</sequence>
<proteinExistence type="predicted"/>
<protein>
    <submittedName>
        <fullName evidence="1">Uncharacterized protein</fullName>
    </submittedName>
</protein>
<dbReference type="Proteomes" id="UP001148737">
    <property type="component" value="Unassembled WGS sequence"/>
</dbReference>
<gene>
    <name evidence="1" type="ORF">NLG97_g8576</name>
</gene>
<comment type="caution">
    <text evidence="1">The sequence shown here is derived from an EMBL/GenBank/DDBJ whole genome shotgun (WGS) entry which is preliminary data.</text>
</comment>
<evidence type="ECO:0000313" key="2">
    <source>
        <dbReference type="Proteomes" id="UP001148737"/>
    </source>
</evidence>
<keyword evidence="2" id="KW-1185">Reference proteome</keyword>
<evidence type="ECO:0000313" key="1">
    <source>
        <dbReference type="EMBL" id="KAJ3478452.1"/>
    </source>
</evidence>
<accession>A0ACC1QIH9</accession>